<keyword evidence="2" id="KW-1185">Reference proteome</keyword>
<organism evidence="1 2">
    <name type="scientific">Brachionus plicatilis</name>
    <name type="common">Marine rotifer</name>
    <name type="synonym">Brachionus muelleri</name>
    <dbReference type="NCBI Taxonomy" id="10195"/>
    <lineage>
        <taxon>Eukaryota</taxon>
        <taxon>Metazoa</taxon>
        <taxon>Spiralia</taxon>
        <taxon>Gnathifera</taxon>
        <taxon>Rotifera</taxon>
        <taxon>Eurotatoria</taxon>
        <taxon>Monogononta</taxon>
        <taxon>Pseudotrocha</taxon>
        <taxon>Ploima</taxon>
        <taxon>Brachionidae</taxon>
        <taxon>Brachionus</taxon>
    </lineage>
</organism>
<accession>A0A3M7PZJ9</accession>
<dbReference type="EMBL" id="REGN01008031">
    <property type="protein sequence ID" value="RNA04597.1"/>
    <property type="molecule type" value="Genomic_DNA"/>
</dbReference>
<dbReference type="AlphaFoldDB" id="A0A3M7PZJ9"/>
<reference evidence="1 2" key="1">
    <citation type="journal article" date="2018" name="Sci. Rep.">
        <title>Genomic signatures of local adaptation to the degree of environmental predictability in rotifers.</title>
        <authorList>
            <person name="Franch-Gras L."/>
            <person name="Hahn C."/>
            <person name="Garcia-Roger E.M."/>
            <person name="Carmona M.J."/>
            <person name="Serra M."/>
            <person name="Gomez A."/>
        </authorList>
    </citation>
    <scope>NUCLEOTIDE SEQUENCE [LARGE SCALE GENOMIC DNA]</scope>
    <source>
        <strain evidence="1">HYR1</strain>
    </source>
</reference>
<proteinExistence type="predicted"/>
<gene>
    <name evidence="1" type="ORF">BpHYR1_052482</name>
</gene>
<comment type="caution">
    <text evidence="1">The sequence shown here is derived from an EMBL/GenBank/DDBJ whole genome shotgun (WGS) entry which is preliminary data.</text>
</comment>
<name>A0A3M7PZJ9_BRAPC</name>
<protein>
    <submittedName>
        <fullName evidence="1">Uncharacterized protein</fullName>
    </submittedName>
</protein>
<dbReference type="Proteomes" id="UP000276133">
    <property type="component" value="Unassembled WGS sequence"/>
</dbReference>
<evidence type="ECO:0000313" key="1">
    <source>
        <dbReference type="EMBL" id="RNA04597.1"/>
    </source>
</evidence>
<sequence length="186" mass="21390">MQCSIGSTVVEEIQWVSVPKKITFDNTLSSIKEQLSETGLIIRLAKNKSFLDGITLKIERFFISFNPSENLDHDMLNNAINAKPELIRSFFLFDMDHLVLANLRAKPKAAWINSYKTVAAKFIASNTQWENFLDLCDAEEIKEKEKEDIMKNIESFLSDDEETQPCTSTQINQEVFSPRKFKFKPS</sequence>
<evidence type="ECO:0000313" key="2">
    <source>
        <dbReference type="Proteomes" id="UP000276133"/>
    </source>
</evidence>